<feature type="domain" description="DUF5405" evidence="1">
    <location>
        <begin position="8"/>
        <end position="94"/>
    </location>
</feature>
<accession>A0A848MJR1</accession>
<organism evidence="2 3">
    <name type="scientific">Rouxiella aceris</name>
    <dbReference type="NCBI Taxonomy" id="2703884"/>
    <lineage>
        <taxon>Bacteria</taxon>
        <taxon>Pseudomonadati</taxon>
        <taxon>Pseudomonadota</taxon>
        <taxon>Gammaproteobacteria</taxon>
        <taxon>Enterobacterales</taxon>
        <taxon>Yersiniaceae</taxon>
        <taxon>Rouxiella</taxon>
    </lineage>
</organism>
<dbReference type="Proteomes" id="UP000585363">
    <property type="component" value="Unassembled WGS sequence"/>
</dbReference>
<dbReference type="InterPro" id="IPR035404">
    <property type="entry name" value="DUF5405"/>
</dbReference>
<dbReference type="EMBL" id="JAADJU010000004">
    <property type="protein sequence ID" value="NMP27192.1"/>
    <property type="molecule type" value="Genomic_DNA"/>
</dbReference>
<protein>
    <recommendedName>
        <fullName evidence="1">DUF5405 domain-containing protein</fullName>
    </recommendedName>
</protein>
<name>A0A848MJR1_9GAMM</name>
<proteinExistence type="predicted"/>
<sequence length="99" mass="11198">MGECPRVIINGVYAIMKTNSTDYILADVKTDKKTRQVYYPSVAVYSSELKLTADIINLCAKRAVFLKTINSIRELMSEGHRIAELCQQAINQLNKESEQ</sequence>
<dbReference type="RefSeq" id="WP_169402885.1">
    <property type="nucleotide sequence ID" value="NZ_JAADJU010000004.1"/>
</dbReference>
<reference evidence="2 3" key="2">
    <citation type="submission" date="2020-06" db="EMBL/GenBank/DDBJ databases">
        <title>Polyphasic characterization of a Rahnella strain isolated from tree sap.</title>
        <authorList>
            <person name="Kim I.S."/>
        </authorList>
    </citation>
    <scope>NUCLEOTIDE SEQUENCE [LARGE SCALE GENOMIC DNA]</scope>
    <source>
        <strain evidence="2 3">SAP-1</strain>
    </source>
</reference>
<evidence type="ECO:0000313" key="2">
    <source>
        <dbReference type="EMBL" id="NMP27192.1"/>
    </source>
</evidence>
<gene>
    <name evidence="2" type="ORF">GW590_09980</name>
</gene>
<evidence type="ECO:0000313" key="3">
    <source>
        <dbReference type="Proteomes" id="UP000585363"/>
    </source>
</evidence>
<reference evidence="2 3" key="1">
    <citation type="submission" date="2020-01" db="EMBL/GenBank/DDBJ databases">
        <authorList>
            <person name="Lee S.D."/>
        </authorList>
    </citation>
    <scope>NUCLEOTIDE SEQUENCE [LARGE SCALE GENOMIC DNA]</scope>
    <source>
        <strain evidence="2 3">SAP-1</strain>
    </source>
</reference>
<dbReference type="AlphaFoldDB" id="A0A848MJR1"/>
<comment type="caution">
    <text evidence="2">The sequence shown here is derived from an EMBL/GenBank/DDBJ whole genome shotgun (WGS) entry which is preliminary data.</text>
</comment>
<dbReference type="Pfam" id="PF17399">
    <property type="entry name" value="DUF5405"/>
    <property type="match status" value="1"/>
</dbReference>
<evidence type="ECO:0000259" key="1">
    <source>
        <dbReference type="Pfam" id="PF17399"/>
    </source>
</evidence>
<keyword evidence="3" id="KW-1185">Reference proteome</keyword>